<evidence type="ECO:0000313" key="2">
    <source>
        <dbReference type="Proteomes" id="UP000320839"/>
    </source>
</evidence>
<dbReference type="RefSeq" id="WP_145458803.1">
    <property type="nucleotide sequence ID" value="NZ_CP036317.1"/>
</dbReference>
<accession>A0A518FW40</accession>
<name>A0A518FW40_9PLAN</name>
<dbReference type="Proteomes" id="UP000320839">
    <property type="component" value="Chromosome"/>
</dbReference>
<gene>
    <name evidence="1" type="ORF">Pan153_52270</name>
</gene>
<dbReference type="EMBL" id="CP036317">
    <property type="protein sequence ID" value="QDV20551.1"/>
    <property type="molecule type" value="Genomic_DNA"/>
</dbReference>
<protein>
    <submittedName>
        <fullName evidence="1">Uncharacterized protein</fullName>
    </submittedName>
</protein>
<reference evidence="1 2" key="1">
    <citation type="submission" date="2019-02" db="EMBL/GenBank/DDBJ databases">
        <title>Deep-cultivation of Planctomycetes and their phenomic and genomic characterization uncovers novel biology.</title>
        <authorList>
            <person name="Wiegand S."/>
            <person name="Jogler M."/>
            <person name="Boedeker C."/>
            <person name="Pinto D."/>
            <person name="Vollmers J."/>
            <person name="Rivas-Marin E."/>
            <person name="Kohn T."/>
            <person name="Peeters S.H."/>
            <person name="Heuer A."/>
            <person name="Rast P."/>
            <person name="Oberbeckmann S."/>
            <person name="Bunk B."/>
            <person name="Jeske O."/>
            <person name="Meyerdierks A."/>
            <person name="Storesund J.E."/>
            <person name="Kallscheuer N."/>
            <person name="Luecker S."/>
            <person name="Lage O.M."/>
            <person name="Pohl T."/>
            <person name="Merkel B.J."/>
            <person name="Hornburger P."/>
            <person name="Mueller R.-W."/>
            <person name="Bruemmer F."/>
            <person name="Labrenz M."/>
            <person name="Spormann A.M."/>
            <person name="Op den Camp H."/>
            <person name="Overmann J."/>
            <person name="Amann R."/>
            <person name="Jetten M.S.M."/>
            <person name="Mascher T."/>
            <person name="Medema M.H."/>
            <person name="Devos D.P."/>
            <person name="Kaster A.-K."/>
            <person name="Ovreas L."/>
            <person name="Rohde M."/>
            <person name="Galperin M.Y."/>
            <person name="Jogler C."/>
        </authorList>
    </citation>
    <scope>NUCLEOTIDE SEQUENCE [LARGE SCALE GENOMIC DNA]</scope>
    <source>
        <strain evidence="1 2">Pan153</strain>
    </source>
</reference>
<dbReference type="AlphaFoldDB" id="A0A518FW40"/>
<sequence>MFPAAMILTTEASEVGKSSQGTAIKPGETVNAFRIHEIEPRRLDDSQHFLISHLLNLCV</sequence>
<proteinExistence type="predicted"/>
<organism evidence="1 2">
    <name type="scientific">Gimesia panareensis</name>
    <dbReference type="NCBI Taxonomy" id="2527978"/>
    <lineage>
        <taxon>Bacteria</taxon>
        <taxon>Pseudomonadati</taxon>
        <taxon>Planctomycetota</taxon>
        <taxon>Planctomycetia</taxon>
        <taxon>Planctomycetales</taxon>
        <taxon>Planctomycetaceae</taxon>
        <taxon>Gimesia</taxon>
    </lineage>
</organism>
<evidence type="ECO:0000313" key="1">
    <source>
        <dbReference type="EMBL" id="QDV20551.1"/>
    </source>
</evidence>